<dbReference type="Proteomes" id="UP001139887">
    <property type="component" value="Unassembled WGS sequence"/>
</dbReference>
<dbReference type="Gene3D" id="3.40.50.150">
    <property type="entry name" value="Vaccinia Virus protein VP39"/>
    <property type="match status" value="1"/>
</dbReference>
<gene>
    <name evidence="5" type="ORF">IWW36_002302</name>
</gene>
<dbReference type="GO" id="GO:0008757">
    <property type="term" value="F:S-adenosylmethionine-dependent methyltransferase activity"/>
    <property type="evidence" value="ECO:0007669"/>
    <property type="project" value="InterPro"/>
</dbReference>
<dbReference type="PANTHER" id="PTHR44942">
    <property type="entry name" value="METHYLTRANSF_11 DOMAIN-CONTAINING PROTEIN"/>
    <property type="match status" value="1"/>
</dbReference>
<dbReference type="InterPro" id="IPR029063">
    <property type="entry name" value="SAM-dependent_MTases_sf"/>
</dbReference>
<dbReference type="InterPro" id="IPR013216">
    <property type="entry name" value="Methyltransf_11"/>
</dbReference>
<accession>A0A9W8IF38</accession>
<dbReference type="SUPFAM" id="SSF53335">
    <property type="entry name" value="S-adenosyl-L-methionine-dependent methyltransferases"/>
    <property type="match status" value="1"/>
</dbReference>
<dbReference type="InterPro" id="IPR051052">
    <property type="entry name" value="Diverse_substrate_MTase"/>
</dbReference>
<evidence type="ECO:0000256" key="1">
    <source>
        <dbReference type="ARBA" id="ARBA00008361"/>
    </source>
</evidence>
<dbReference type="EMBL" id="JANBUW010000052">
    <property type="protein sequence ID" value="KAJ2849917.1"/>
    <property type="molecule type" value="Genomic_DNA"/>
</dbReference>
<reference evidence="5" key="1">
    <citation type="submission" date="2022-07" db="EMBL/GenBank/DDBJ databases">
        <title>Phylogenomic reconstructions and comparative analyses of Kickxellomycotina fungi.</title>
        <authorList>
            <person name="Reynolds N.K."/>
            <person name="Stajich J.E."/>
            <person name="Barry K."/>
            <person name="Grigoriev I.V."/>
            <person name="Crous P."/>
            <person name="Smith M.E."/>
        </authorList>
    </citation>
    <scope>NUCLEOTIDE SEQUENCE</scope>
    <source>
        <strain evidence="5">NRRL 1566</strain>
    </source>
</reference>
<dbReference type="GO" id="GO:0032259">
    <property type="term" value="P:methylation"/>
    <property type="evidence" value="ECO:0007669"/>
    <property type="project" value="UniProtKB-KW"/>
</dbReference>
<evidence type="ECO:0000256" key="3">
    <source>
        <dbReference type="ARBA" id="ARBA00022679"/>
    </source>
</evidence>
<evidence type="ECO:0000313" key="6">
    <source>
        <dbReference type="Proteomes" id="UP001139887"/>
    </source>
</evidence>
<dbReference type="CDD" id="cd02440">
    <property type="entry name" value="AdoMet_MTases"/>
    <property type="match status" value="1"/>
</dbReference>
<evidence type="ECO:0000313" key="5">
    <source>
        <dbReference type="EMBL" id="KAJ2849917.1"/>
    </source>
</evidence>
<dbReference type="PANTHER" id="PTHR44942:SF4">
    <property type="entry name" value="METHYLTRANSFERASE TYPE 11 DOMAIN-CONTAINING PROTEIN"/>
    <property type="match status" value="1"/>
</dbReference>
<proteinExistence type="inferred from homology"/>
<dbReference type="AlphaFoldDB" id="A0A9W8IF38"/>
<comment type="similarity">
    <text evidence="1">Belongs to the methyltransferase superfamily.</text>
</comment>
<evidence type="ECO:0000259" key="4">
    <source>
        <dbReference type="Pfam" id="PF08241"/>
    </source>
</evidence>
<name>A0A9W8IF38_9FUNG</name>
<organism evidence="5 6">
    <name type="scientific">Coemansia brasiliensis</name>
    <dbReference type="NCBI Taxonomy" id="2650707"/>
    <lineage>
        <taxon>Eukaryota</taxon>
        <taxon>Fungi</taxon>
        <taxon>Fungi incertae sedis</taxon>
        <taxon>Zoopagomycota</taxon>
        <taxon>Kickxellomycotina</taxon>
        <taxon>Kickxellomycetes</taxon>
        <taxon>Kickxellales</taxon>
        <taxon>Kickxellaceae</taxon>
        <taxon>Coemansia</taxon>
    </lineage>
</organism>
<evidence type="ECO:0000256" key="2">
    <source>
        <dbReference type="ARBA" id="ARBA00022603"/>
    </source>
</evidence>
<keyword evidence="3" id="KW-0808">Transferase</keyword>
<protein>
    <recommendedName>
        <fullName evidence="4">Methyltransferase type 11 domain-containing protein</fullName>
    </recommendedName>
</protein>
<sequence>MASTPQYKASDYQANRPRYKESLAAFIVTYHKTNNPSADTKLCVDVGTGTGIFARRLTSHFDKVIGTDISESMLETARQNTTGDQIEFINASSEDLSFLKDHSVDMLTAATGAHYFDSSKFVAEAQRVLKPNGTLAIFGYNGLPHFIDYPQCDQIARRYLLDNSKLGISWSAGYEVVVNMYRRYHQLMQEGHWKDVKRYIFPATINNEPSAEFPPICSKEPVIMNYNVTWQMLENFWQTSSGVVHYAKMHPDQESLAKTIVREMMQTVGATNMNESLNIQWEEALLMGHPSTH</sequence>
<keyword evidence="6" id="KW-1185">Reference proteome</keyword>
<keyword evidence="2" id="KW-0489">Methyltransferase</keyword>
<dbReference type="OrthoDB" id="10027013at2759"/>
<comment type="caution">
    <text evidence="5">The sequence shown here is derived from an EMBL/GenBank/DDBJ whole genome shotgun (WGS) entry which is preliminary data.</text>
</comment>
<feature type="domain" description="Methyltransferase type 11" evidence="4">
    <location>
        <begin position="44"/>
        <end position="137"/>
    </location>
</feature>
<dbReference type="Pfam" id="PF08241">
    <property type="entry name" value="Methyltransf_11"/>
    <property type="match status" value="1"/>
</dbReference>